<dbReference type="HOGENOM" id="CLU_2743476_0_0_1"/>
<dbReference type="AlphaFoldDB" id="D7LNZ4"/>
<keyword evidence="2" id="KW-1185">Reference proteome</keyword>
<dbReference type="Gramene" id="scaffold_500958.1">
    <property type="protein sequence ID" value="scaffold_500958.1"/>
    <property type="gene ID" value="scaffold_500958.1"/>
</dbReference>
<reference evidence="2" key="1">
    <citation type="journal article" date="2011" name="Nat. Genet.">
        <title>The Arabidopsis lyrata genome sequence and the basis of rapid genome size change.</title>
        <authorList>
            <person name="Hu T.T."/>
            <person name="Pattyn P."/>
            <person name="Bakker E.G."/>
            <person name="Cao J."/>
            <person name="Cheng J.-F."/>
            <person name="Clark R.M."/>
            <person name="Fahlgren N."/>
            <person name="Fawcett J.A."/>
            <person name="Grimwood J."/>
            <person name="Gundlach H."/>
            <person name="Haberer G."/>
            <person name="Hollister J.D."/>
            <person name="Ossowski S."/>
            <person name="Ottilar R.P."/>
            <person name="Salamov A.A."/>
            <person name="Schneeberger K."/>
            <person name="Spannagl M."/>
            <person name="Wang X."/>
            <person name="Yang L."/>
            <person name="Nasrallah M.E."/>
            <person name="Bergelson J."/>
            <person name="Carrington J.C."/>
            <person name="Gaut B.S."/>
            <person name="Schmutz J."/>
            <person name="Mayer K.F.X."/>
            <person name="Van de Peer Y."/>
            <person name="Grigoriev I.V."/>
            <person name="Nordborg M."/>
            <person name="Weigel D."/>
            <person name="Guo Y.-L."/>
        </authorList>
    </citation>
    <scope>NUCLEOTIDE SEQUENCE [LARGE SCALE GENOMIC DNA]</scope>
    <source>
        <strain evidence="2">cv. MN47</strain>
    </source>
</reference>
<gene>
    <name evidence="1" type="ORF">ARALYDRAFT_905254</name>
</gene>
<evidence type="ECO:0000313" key="2">
    <source>
        <dbReference type="Proteomes" id="UP000008694"/>
    </source>
</evidence>
<accession>D7LNZ4</accession>
<proteinExistence type="predicted"/>
<protein>
    <submittedName>
        <fullName evidence="1">Predicted protein</fullName>
    </submittedName>
</protein>
<organism evidence="2">
    <name type="scientific">Arabidopsis lyrata subsp. lyrata</name>
    <name type="common">Lyre-leaved rock-cress</name>
    <dbReference type="NCBI Taxonomy" id="81972"/>
    <lineage>
        <taxon>Eukaryota</taxon>
        <taxon>Viridiplantae</taxon>
        <taxon>Streptophyta</taxon>
        <taxon>Embryophyta</taxon>
        <taxon>Tracheophyta</taxon>
        <taxon>Spermatophyta</taxon>
        <taxon>Magnoliopsida</taxon>
        <taxon>eudicotyledons</taxon>
        <taxon>Gunneridae</taxon>
        <taxon>Pentapetalae</taxon>
        <taxon>rosids</taxon>
        <taxon>malvids</taxon>
        <taxon>Brassicales</taxon>
        <taxon>Brassicaceae</taxon>
        <taxon>Camelineae</taxon>
        <taxon>Arabidopsis</taxon>
    </lineage>
</organism>
<evidence type="ECO:0000313" key="1">
    <source>
        <dbReference type="EMBL" id="EFH53445.1"/>
    </source>
</evidence>
<sequence length="71" mass="8105">MGKGYGRPICCARERKCFGLLCCARGRRDADTIITCTKIKKNWVLCPSSATFRRCDLILEDELARIFKTCK</sequence>
<dbReference type="Proteomes" id="UP000008694">
    <property type="component" value="Unassembled WGS sequence"/>
</dbReference>
<dbReference type="EMBL" id="GL348717">
    <property type="protein sequence ID" value="EFH53445.1"/>
    <property type="molecule type" value="Genomic_DNA"/>
</dbReference>
<name>D7LNZ4_ARALL</name>